<organism evidence="1 2">
    <name type="scientific">Candidatus Acutalibacter ornithocaccae</name>
    <dbReference type="NCBI Taxonomy" id="2838416"/>
    <lineage>
        <taxon>Bacteria</taxon>
        <taxon>Bacillati</taxon>
        <taxon>Bacillota</taxon>
        <taxon>Clostridia</taxon>
        <taxon>Eubacteriales</taxon>
        <taxon>Acutalibacteraceae</taxon>
        <taxon>Acutalibacter</taxon>
    </lineage>
</organism>
<dbReference type="PANTHER" id="PTHR14136:SF25">
    <property type="entry name" value="BTB_POZ DOMAIN-CONTAINING PROTEIN"/>
    <property type="match status" value="1"/>
</dbReference>
<dbReference type="Proteomes" id="UP000824214">
    <property type="component" value="Unassembled WGS sequence"/>
</dbReference>
<dbReference type="SUPFAM" id="SSF141571">
    <property type="entry name" value="Pentapeptide repeat-like"/>
    <property type="match status" value="1"/>
</dbReference>
<dbReference type="InterPro" id="IPR051082">
    <property type="entry name" value="Pentapeptide-BTB/POZ_domain"/>
</dbReference>
<dbReference type="InterPro" id="IPR001646">
    <property type="entry name" value="5peptide_repeat"/>
</dbReference>
<comment type="caution">
    <text evidence="1">The sequence shown here is derived from an EMBL/GenBank/DDBJ whole genome shotgun (WGS) entry which is preliminary data.</text>
</comment>
<dbReference type="PANTHER" id="PTHR14136">
    <property type="entry name" value="BTB_POZ DOMAIN-CONTAINING PROTEIN KCTD9"/>
    <property type="match status" value="1"/>
</dbReference>
<accession>A0A9D2RZH0</accession>
<proteinExistence type="predicted"/>
<evidence type="ECO:0000313" key="1">
    <source>
        <dbReference type="EMBL" id="HJB37761.1"/>
    </source>
</evidence>
<gene>
    <name evidence="1" type="ORF">H9942_06800</name>
</gene>
<reference evidence="1" key="1">
    <citation type="journal article" date="2021" name="PeerJ">
        <title>Extensive microbial diversity within the chicken gut microbiome revealed by metagenomics and culture.</title>
        <authorList>
            <person name="Gilroy R."/>
            <person name="Ravi A."/>
            <person name="Getino M."/>
            <person name="Pursley I."/>
            <person name="Horton D.L."/>
            <person name="Alikhan N.F."/>
            <person name="Baker D."/>
            <person name="Gharbi K."/>
            <person name="Hall N."/>
            <person name="Watson M."/>
            <person name="Adriaenssens E.M."/>
            <person name="Foster-Nyarko E."/>
            <person name="Jarju S."/>
            <person name="Secka A."/>
            <person name="Antonio M."/>
            <person name="Oren A."/>
            <person name="Chaudhuri R.R."/>
            <person name="La Ragione R."/>
            <person name="Hildebrand F."/>
            <person name="Pallen M.J."/>
        </authorList>
    </citation>
    <scope>NUCLEOTIDE SEQUENCE</scope>
    <source>
        <strain evidence="1">ChiBcolR8-3208</strain>
    </source>
</reference>
<dbReference type="Gene3D" id="2.160.20.80">
    <property type="entry name" value="E3 ubiquitin-protein ligase SopA"/>
    <property type="match status" value="1"/>
</dbReference>
<reference evidence="1" key="2">
    <citation type="submission" date="2021-04" db="EMBL/GenBank/DDBJ databases">
        <authorList>
            <person name="Gilroy R."/>
        </authorList>
    </citation>
    <scope>NUCLEOTIDE SEQUENCE</scope>
    <source>
        <strain evidence="1">ChiBcolR8-3208</strain>
    </source>
</reference>
<sequence>MREYCGETFSKLDRAGEGLSSLLFEDCLFTGCRLEGALVENCQFSGCRFEGCKITAPKFRGTQMLSCDFADCALSGVDWSALLDERKRGMGFLPFDSLRGCSLRHCVFFGLDLKGFQFAGADLSGSFFDGCKLEEASFAGSRLQGTSFAQNDLRGADFRGATEYFFSLEGNRVKNAKFSLPEAVNLLAALGVVIEDL</sequence>
<dbReference type="AlphaFoldDB" id="A0A9D2RZH0"/>
<dbReference type="Pfam" id="PF00805">
    <property type="entry name" value="Pentapeptide"/>
    <property type="match status" value="3"/>
</dbReference>
<evidence type="ECO:0000313" key="2">
    <source>
        <dbReference type="Proteomes" id="UP000824214"/>
    </source>
</evidence>
<protein>
    <submittedName>
        <fullName evidence="1">Pentapeptide repeat-containing protein</fullName>
    </submittedName>
</protein>
<dbReference type="EMBL" id="DWXZ01000139">
    <property type="protein sequence ID" value="HJB37761.1"/>
    <property type="molecule type" value="Genomic_DNA"/>
</dbReference>
<name>A0A9D2RZH0_9FIRM</name>